<dbReference type="AlphaFoldDB" id="A0A327N2M7"/>
<accession>A0A327N2M7</accession>
<comment type="caution">
    <text evidence="1">The sequence shown here is derived from an EMBL/GenBank/DDBJ whole genome shotgun (WGS) entry which is preliminary data.</text>
</comment>
<evidence type="ECO:0000313" key="1">
    <source>
        <dbReference type="EMBL" id="RAI69530.1"/>
    </source>
</evidence>
<name>A0A327N2M7_PSEFL</name>
<sequence>MPTVPTTALLYRLNQSVMALGSAVDEIRIWIKQNGDTETSERILSHLHVIEGNGHTIADLMSEVVIRLPAEDKNDPTV</sequence>
<evidence type="ECO:0000313" key="2">
    <source>
        <dbReference type="Proteomes" id="UP000249493"/>
    </source>
</evidence>
<protein>
    <submittedName>
        <fullName evidence="1">Uncharacterized protein</fullName>
    </submittedName>
</protein>
<organism evidence="1 2">
    <name type="scientific">Pseudomonas fluorescens</name>
    <dbReference type="NCBI Taxonomy" id="294"/>
    <lineage>
        <taxon>Bacteria</taxon>
        <taxon>Pseudomonadati</taxon>
        <taxon>Pseudomonadota</taxon>
        <taxon>Gammaproteobacteria</taxon>
        <taxon>Pseudomonadales</taxon>
        <taxon>Pseudomonadaceae</taxon>
        <taxon>Pseudomonas</taxon>
    </lineage>
</organism>
<dbReference type="Proteomes" id="UP000249493">
    <property type="component" value="Unassembled WGS sequence"/>
</dbReference>
<dbReference type="EMBL" id="QLIN01000005">
    <property type="protein sequence ID" value="RAI69530.1"/>
    <property type="molecule type" value="Genomic_DNA"/>
</dbReference>
<proteinExistence type="predicted"/>
<reference evidence="1 2" key="1">
    <citation type="submission" date="2018-06" db="EMBL/GenBank/DDBJ databases">
        <authorList>
            <person name="Zhirakovskaya E."/>
        </authorList>
    </citation>
    <scope>NUCLEOTIDE SEQUENCE [LARGE SCALE GENOMIC DNA]</scope>
    <source>
        <strain evidence="1 2">LY3</strain>
    </source>
</reference>
<gene>
    <name evidence="1" type="ORF">DOZ80_15465</name>
</gene>
<dbReference type="RefSeq" id="WP_111283988.1">
    <property type="nucleotide sequence ID" value="NZ_QLIN01000005.1"/>
</dbReference>